<evidence type="ECO:0000256" key="2">
    <source>
        <dbReference type="SAM" id="SignalP"/>
    </source>
</evidence>
<feature type="chain" id="PRO_5038885932" evidence="2">
    <location>
        <begin position="18"/>
        <end position="97"/>
    </location>
</feature>
<name>A0A926DH06_9FIRM</name>
<sequence>MKKTVAVCLLLGIFALAVCGCTDGTDKNNGTNDAGLTSPPAIAQTPSDSPSDTPDIAGTTSPSMPLVPTDSPDASASPGTSAAASPSPSAGSSQAAE</sequence>
<dbReference type="RefSeq" id="WP_178618198.1">
    <property type="nucleotide sequence ID" value="NZ_JACRSS010000001.1"/>
</dbReference>
<dbReference type="AlphaFoldDB" id="A0A926DH06"/>
<feature type="compositionally biased region" description="Low complexity" evidence="1">
    <location>
        <begin position="71"/>
        <end position="97"/>
    </location>
</feature>
<dbReference type="PROSITE" id="PS51257">
    <property type="entry name" value="PROKAR_LIPOPROTEIN"/>
    <property type="match status" value="1"/>
</dbReference>
<proteinExistence type="predicted"/>
<evidence type="ECO:0000256" key="1">
    <source>
        <dbReference type="SAM" id="MobiDB-lite"/>
    </source>
</evidence>
<evidence type="ECO:0000313" key="4">
    <source>
        <dbReference type="Proteomes" id="UP000617951"/>
    </source>
</evidence>
<keyword evidence="2" id="KW-0732">Signal</keyword>
<feature type="compositionally biased region" description="Polar residues" evidence="1">
    <location>
        <begin position="44"/>
        <end position="63"/>
    </location>
</feature>
<feature type="signal peptide" evidence="2">
    <location>
        <begin position="1"/>
        <end position="17"/>
    </location>
</feature>
<protein>
    <submittedName>
        <fullName evidence="3">Uncharacterized protein</fullName>
    </submittedName>
</protein>
<dbReference type="EMBL" id="JACRSS010000001">
    <property type="protein sequence ID" value="MBC8537624.1"/>
    <property type="molecule type" value="Genomic_DNA"/>
</dbReference>
<evidence type="ECO:0000313" key="3">
    <source>
        <dbReference type="EMBL" id="MBC8537624.1"/>
    </source>
</evidence>
<gene>
    <name evidence="3" type="ORF">H8693_01605</name>
</gene>
<keyword evidence="4" id="KW-1185">Reference proteome</keyword>
<organism evidence="3 4">
    <name type="scientific">Guopingia tenuis</name>
    <dbReference type="NCBI Taxonomy" id="2763656"/>
    <lineage>
        <taxon>Bacteria</taxon>
        <taxon>Bacillati</taxon>
        <taxon>Bacillota</taxon>
        <taxon>Clostridia</taxon>
        <taxon>Christensenellales</taxon>
        <taxon>Christensenellaceae</taxon>
        <taxon>Guopingia</taxon>
    </lineage>
</organism>
<comment type="caution">
    <text evidence="3">The sequence shown here is derived from an EMBL/GenBank/DDBJ whole genome shotgun (WGS) entry which is preliminary data.</text>
</comment>
<dbReference type="Proteomes" id="UP000617951">
    <property type="component" value="Unassembled WGS sequence"/>
</dbReference>
<accession>A0A926DH06</accession>
<reference evidence="3" key="1">
    <citation type="submission" date="2020-08" db="EMBL/GenBank/DDBJ databases">
        <title>Genome public.</title>
        <authorList>
            <person name="Liu C."/>
            <person name="Sun Q."/>
        </authorList>
    </citation>
    <scope>NUCLEOTIDE SEQUENCE</scope>
    <source>
        <strain evidence="3">NSJ-63</strain>
    </source>
</reference>
<feature type="region of interest" description="Disordered" evidence="1">
    <location>
        <begin position="25"/>
        <end position="97"/>
    </location>
</feature>